<reference evidence="2" key="1">
    <citation type="submission" date="2021-06" db="EMBL/GenBank/DDBJ databases">
        <authorList>
            <person name="Kallberg Y."/>
            <person name="Tangrot J."/>
            <person name="Rosling A."/>
        </authorList>
    </citation>
    <scope>NUCLEOTIDE SEQUENCE</scope>
    <source>
        <strain evidence="2">MA453B</strain>
    </source>
</reference>
<dbReference type="AlphaFoldDB" id="A0A9N9I4D7"/>
<name>A0A9N9I4D7_9GLOM</name>
<gene>
    <name evidence="2" type="ORF">DERYTH_LOCUS14318</name>
</gene>
<evidence type="ECO:0000256" key="1">
    <source>
        <dbReference type="SAM" id="MobiDB-lite"/>
    </source>
</evidence>
<proteinExistence type="predicted"/>
<evidence type="ECO:0000313" key="2">
    <source>
        <dbReference type="EMBL" id="CAG8720971.1"/>
    </source>
</evidence>
<protein>
    <submittedName>
        <fullName evidence="2">6026_t:CDS:1</fullName>
    </submittedName>
</protein>
<keyword evidence="3" id="KW-1185">Reference proteome</keyword>
<dbReference type="EMBL" id="CAJVPY010010693">
    <property type="protein sequence ID" value="CAG8720971.1"/>
    <property type="molecule type" value="Genomic_DNA"/>
</dbReference>
<organism evidence="2 3">
    <name type="scientific">Dentiscutata erythropus</name>
    <dbReference type="NCBI Taxonomy" id="1348616"/>
    <lineage>
        <taxon>Eukaryota</taxon>
        <taxon>Fungi</taxon>
        <taxon>Fungi incertae sedis</taxon>
        <taxon>Mucoromycota</taxon>
        <taxon>Glomeromycotina</taxon>
        <taxon>Glomeromycetes</taxon>
        <taxon>Diversisporales</taxon>
        <taxon>Gigasporaceae</taxon>
        <taxon>Dentiscutata</taxon>
    </lineage>
</organism>
<accession>A0A9N9I4D7</accession>
<evidence type="ECO:0000313" key="3">
    <source>
        <dbReference type="Proteomes" id="UP000789405"/>
    </source>
</evidence>
<feature type="region of interest" description="Disordered" evidence="1">
    <location>
        <begin position="69"/>
        <end position="95"/>
    </location>
</feature>
<comment type="caution">
    <text evidence="2">The sequence shown here is derived from an EMBL/GenBank/DDBJ whole genome shotgun (WGS) entry which is preliminary data.</text>
</comment>
<sequence>MNTQRRFKPEDPCFRCKREFEIHSNSHKFGKEYDNPRYRNNREIIHIVVSAENLNKTYISDTKEILYPNKRRGRYESGRERKRNKTPPEYDPVNNYITDTIQEKQFRKEIL</sequence>
<dbReference type="Proteomes" id="UP000789405">
    <property type="component" value="Unassembled WGS sequence"/>
</dbReference>